<evidence type="ECO:0000313" key="2">
    <source>
        <dbReference type="EMBL" id="KAL3514665.1"/>
    </source>
</evidence>
<name>A0ABD2Z8N6_9GENT</name>
<evidence type="ECO:0000313" key="3">
    <source>
        <dbReference type="Proteomes" id="UP001630127"/>
    </source>
</evidence>
<proteinExistence type="predicted"/>
<reference evidence="2 3" key="1">
    <citation type="submission" date="2024-11" db="EMBL/GenBank/DDBJ databases">
        <title>A near-complete genome assembly of Cinchona calisaya.</title>
        <authorList>
            <person name="Lian D.C."/>
            <person name="Zhao X.W."/>
            <person name="Wei L."/>
        </authorList>
    </citation>
    <scope>NUCLEOTIDE SEQUENCE [LARGE SCALE GENOMIC DNA]</scope>
    <source>
        <tissue evidence="2">Nenye</tissue>
    </source>
</reference>
<protein>
    <submittedName>
        <fullName evidence="2">Uncharacterized protein</fullName>
    </submittedName>
</protein>
<dbReference type="EMBL" id="JBJUIK010000011">
    <property type="protein sequence ID" value="KAL3514665.1"/>
    <property type="molecule type" value="Genomic_DNA"/>
</dbReference>
<evidence type="ECO:0000256" key="1">
    <source>
        <dbReference type="SAM" id="MobiDB-lite"/>
    </source>
</evidence>
<feature type="compositionally biased region" description="Polar residues" evidence="1">
    <location>
        <begin position="44"/>
        <end position="53"/>
    </location>
</feature>
<feature type="region of interest" description="Disordered" evidence="1">
    <location>
        <begin position="27"/>
        <end position="53"/>
    </location>
</feature>
<accession>A0ABD2Z8N6</accession>
<keyword evidence="3" id="KW-1185">Reference proteome</keyword>
<feature type="compositionally biased region" description="Low complexity" evidence="1">
    <location>
        <begin position="30"/>
        <end position="43"/>
    </location>
</feature>
<dbReference type="AlphaFoldDB" id="A0ABD2Z8N6"/>
<comment type="caution">
    <text evidence="2">The sequence shown here is derived from an EMBL/GenBank/DDBJ whole genome shotgun (WGS) entry which is preliminary data.</text>
</comment>
<dbReference type="Proteomes" id="UP001630127">
    <property type="component" value="Unassembled WGS sequence"/>
</dbReference>
<gene>
    <name evidence="2" type="ORF">ACH5RR_027382</name>
</gene>
<sequence>TGEDMYTRRVLELLPRRTLVPAMLHKPTWAPESAPSPASAPQSLLQSKYLQTL</sequence>
<organism evidence="2 3">
    <name type="scientific">Cinchona calisaya</name>
    <dbReference type="NCBI Taxonomy" id="153742"/>
    <lineage>
        <taxon>Eukaryota</taxon>
        <taxon>Viridiplantae</taxon>
        <taxon>Streptophyta</taxon>
        <taxon>Embryophyta</taxon>
        <taxon>Tracheophyta</taxon>
        <taxon>Spermatophyta</taxon>
        <taxon>Magnoliopsida</taxon>
        <taxon>eudicotyledons</taxon>
        <taxon>Gunneridae</taxon>
        <taxon>Pentapetalae</taxon>
        <taxon>asterids</taxon>
        <taxon>lamiids</taxon>
        <taxon>Gentianales</taxon>
        <taxon>Rubiaceae</taxon>
        <taxon>Cinchonoideae</taxon>
        <taxon>Cinchoneae</taxon>
        <taxon>Cinchona</taxon>
    </lineage>
</organism>
<feature type="non-terminal residue" evidence="2">
    <location>
        <position position="1"/>
    </location>
</feature>